<dbReference type="OrthoDB" id="6426920at2759"/>
<evidence type="ECO:0000313" key="2">
    <source>
        <dbReference type="EMBL" id="CAH1392884.1"/>
    </source>
</evidence>
<protein>
    <submittedName>
        <fullName evidence="2">Uncharacterized protein</fullName>
    </submittedName>
</protein>
<feature type="region of interest" description="Disordered" evidence="1">
    <location>
        <begin position="335"/>
        <end position="388"/>
    </location>
</feature>
<feature type="region of interest" description="Disordered" evidence="1">
    <location>
        <begin position="102"/>
        <end position="160"/>
    </location>
</feature>
<accession>A0A9P0EDD6</accession>
<proteinExistence type="predicted"/>
<dbReference type="EMBL" id="OV725078">
    <property type="protein sequence ID" value="CAH1392884.1"/>
    <property type="molecule type" value="Genomic_DNA"/>
</dbReference>
<sequence length="833" mass="93216">MDPWPQQRKEPKAPDKSIEALNNKDSNIIMKIKSESSYATCGKTDNYTPRVLAPNKDSSISSLNEPDLKALLEEAMAYKRPKDIQGKSDLFKELLHSVEAEKKFTALSRPEKPNNRKPRRKQMNKKDIDKTTNEGPFQDLIVHVSSDSDGPPKRPVKYSLKCPSSLPQVVPVSAVTVCDENNPEIAALLQNGSFDNLEQLQQYIAKEANVYQLKEPVDARVGFPLTISPYAEKKQDDNFVQLGLNSGTSPSYPPKDTADASIVSKECLSDSKKTIDENGNSVGTSRMDSLAERKAKARRLKAKNDKNTILSQHIEGHRSDIAQDIDALMKYIESPNIDGSKSRPRNVMSFSKHSNRVSHKIGQIRDKSSDTFSGKIQKHKENKLQKSSSLEEVSISKFEDLTLNKKSAESSKDVQHRSDIKAFSYLSQEITTSFDIKSPKKEVPFQQDRLESEVFDADFLPVTKKSRKKKNVCENHIRNKISKINVGFRGEKILGSYIGKSQDLESFTVSTREFQRRKSISSVPSSDKSGDTSDMDSVHSFPVSSNKGRAIKNNVSASVGSTPQISYADMARSVPSPLRTYNEPIINESKNKIFVDSSLVSDENFQQLSLSDAIPTVVVQLPAKKHLGGSVHNLKDEYPPLFAEMCDKAYSCKDMFVEYTVVVPKRSSSIPESNCVNVEETVLIDMPSLKSDAPALEGLNLALDNKLPTKRPPVILMNSNANDSNDVNDLVFGFEVNEQLLCSSNTELMKSSDIVCNNNVDNRICEKKLSVDQTFSDSSNGMNTVIRDDDSNQINQENFVEIVEYISKEWDLIIKEWETSSEEKKDKVQYFTP</sequence>
<feature type="compositionally biased region" description="Basic and acidic residues" evidence="1">
    <location>
        <begin position="7"/>
        <end position="18"/>
    </location>
</feature>
<reference evidence="2" key="1">
    <citation type="submission" date="2022-01" db="EMBL/GenBank/DDBJ databases">
        <authorList>
            <person name="King R."/>
        </authorList>
    </citation>
    <scope>NUCLEOTIDE SEQUENCE</scope>
</reference>
<feature type="region of interest" description="Disordered" evidence="1">
    <location>
        <begin position="1"/>
        <end position="22"/>
    </location>
</feature>
<feature type="compositionally biased region" description="Basic and acidic residues" evidence="1">
    <location>
        <begin position="102"/>
        <end position="114"/>
    </location>
</feature>
<evidence type="ECO:0000256" key="1">
    <source>
        <dbReference type="SAM" id="MobiDB-lite"/>
    </source>
</evidence>
<feature type="region of interest" description="Disordered" evidence="1">
    <location>
        <begin position="518"/>
        <end position="545"/>
    </location>
</feature>
<dbReference type="AlphaFoldDB" id="A0A9P0EDD6"/>
<organism evidence="2 3">
    <name type="scientific">Nezara viridula</name>
    <name type="common">Southern green stink bug</name>
    <name type="synonym">Cimex viridulus</name>
    <dbReference type="NCBI Taxonomy" id="85310"/>
    <lineage>
        <taxon>Eukaryota</taxon>
        <taxon>Metazoa</taxon>
        <taxon>Ecdysozoa</taxon>
        <taxon>Arthropoda</taxon>
        <taxon>Hexapoda</taxon>
        <taxon>Insecta</taxon>
        <taxon>Pterygota</taxon>
        <taxon>Neoptera</taxon>
        <taxon>Paraneoptera</taxon>
        <taxon>Hemiptera</taxon>
        <taxon>Heteroptera</taxon>
        <taxon>Panheteroptera</taxon>
        <taxon>Pentatomomorpha</taxon>
        <taxon>Pentatomoidea</taxon>
        <taxon>Pentatomidae</taxon>
        <taxon>Pentatominae</taxon>
        <taxon>Nezara</taxon>
    </lineage>
</organism>
<dbReference type="Proteomes" id="UP001152798">
    <property type="component" value="Chromosome 2"/>
</dbReference>
<name>A0A9P0EDD6_NEZVI</name>
<gene>
    <name evidence="2" type="ORF">NEZAVI_LOCUS3634</name>
</gene>
<evidence type="ECO:0000313" key="3">
    <source>
        <dbReference type="Proteomes" id="UP001152798"/>
    </source>
</evidence>
<keyword evidence="3" id="KW-1185">Reference proteome</keyword>